<evidence type="ECO:0000313" key="2">
    <source>
        <dbReference type="EMBL" id="QIK39580.1"/>
    </source>
</evidence>
<dbReference type="Gene3D" id="3.40.50.1240">
    <property type="entry name" value="Phosphoglycerate mutase-like"/>
    <property type="match status" value="1"/>
</dbReference>
<proteinExistence type="predicted"/>
<feature type="signal peptide" evidence="1">
    <location>
        <begin position="1"/>
        <end position="23"/>
    </location>
</feature>
<reference evidence="2 3" key="1">
    <citation type="submission" date="2020-03" db="EMBL/GenBank/DDBJ databases">
        <title>Complete genome sequence of Monaibacterium sp. ALG8 with diverse plasmids.</title>
        <authorList>
            <person name="Sun C."/>
        </authorList>
    </citation>
    <scope>NUCLEOTIDE SEQUENCE [LARGE SCALE GENOMIC DNA]</scope>
    <source>
        <strain evidence="2 3">ALG8</strain>
    </source>
</reference>
<keyword evidence="1" id="KW-0732">Signal</keyword>
<dbReference type="Proteomes" id="UP000500791">
    <property type="component" value="Chromosome"/>
</dbReference>
<evidence type="ECO:0000313" key="3">
    <source>
        <dbReference type="Proteomes" id="UP000500791"/>
    </source>
</evidence>
<dbReference type="AlphaFoldDB" id="A0A6G7VI61"/>
<organism evidence="2 3">
    <name type="scientific">Pontivivens nitratireducens</name>
    <dbReference type="NCBI Taxonomy" id="2758038"/>
    <lineage>
        <taxon>Bacteria</taxon>
        <taxon>Pseudomonadati</taxon>
        <taxon>Pseudomonadota</taxon>
        <taxon>Alphaproteobacteria</taxon>
        <taxon>Rhodobacterales</taxon>
        <taxon>Paracoccaceae</taxon>
        <taxon>Pontivivens</taxon>
    </lineage>
</organism>
<protein>
    <recommendedName>
        <fullName evidence="4">Histidine phosphatase family protein</fullName>
    </recommendedName>
</protein>
<dbReference type="KEGG" id="mon:G8E03_01660"/>
<dbReference type="EMBL" id="CP049811">
    <property type="protein sequence ID" value="QIK39580.1"/>
    <property type="molecule type" value="Genomic_DNA"/>
</dbReference>
<evidence type="ECO:0000256" key="1">
    <source>
        <dbReference type="SAM" id="SignalP"/>
    </source>
</evidence>
<evidence type="ECO:0008006" key="4">
    <source>
        <dbReference type="Google" id="ProtNLM"/>
    </source>
</evidence>
<dbReference type="SUPFAM" id="SSF53254">
    <property type="entry name" value="Phosphoglycerate mutase-like"/>
    <property type="match status" value="1"/>
</dbReference>
<sequence>MDRIINKFVLLCAALMLPASLHAQDAPNMREITRVSTHMGTMTASFVQELDEGEPVTTLQFEPWQMLDDLFRDDIVLLMRHGPTDWSKRDASNVAPTDCANQRIMTSYGMARMRELGTLLAANEVRPGSIVVSEWCRNRQTLDNLMIGFERIDPDYANSIDVEVDPGMNLLLSLQGARDAVPLRERISSWEGDEKGPLLIITHFTNIDEVTNFHVYEGEILVIDPKRNNRVLGYLRLRSAEPDVGHFNDETIPEDAAGEVTY</sequence>
<accession>A0A6G7VI61</accession>
<dbReference type="RefSeq" id="WP_166187886.1">
    <property type="nucleotide sequence ID" value="NZ_CP049811.1"/>
</dbReference>
<gene>
    <name evidence="2" type="ORF">G8E03_01660</name>
</gene>
<feature type="chain" id="PRO_5026151632" description="Histidine phosphatase family protein" evidence="1">
    <location>
        <begin position="24"/>
        <end position="262"/>
    </location>
</feature>
<dbReference type="InterPro" id="IPR029033">
    <property type="entry name" value="His_PPase_superfam"/>
</dbReference>
<name>A0A6G7VI61_9RHOB</name>
<keyword evidence="3" id="KW-1185">Reference proteome</keyword>